<feature type="compositionally biased region" description="Basic and acidic residues" evidence="1">
    <location>
        <begin position="141"/>
        <end position="161"/>
    </location>
</feature>
<keyword evidence="2" id="KW-1185">Reference proteome</keyword>
<dbReference type="GeneID" id="106816756"/>
<protein>
    <submittedName>
        <fullName evidence="3">WASH complex subunit FAM21-like</fullName>
    </submittedName>
</protein>
<reference evidence="3" key="1">
    <citation type="submission" date="2025-08" db="UniProtKB">
        <authorList>
            <consortium name="RefSeq"/>
        </authorList>
    </citation>
    <scope>IDENTIFICATION</scope>
</reference>
<feature type="compositionally biased region" description="Low complexity" evidence="1">
    <location>
        <begin position="167"/>
        <end position="183"/>
    </location>
</feature>
<feature type="compositionally biased region" description="Low complexity" evidence="1">
    <location>
        <begin position="312"/>
        <end position="326"/>
    </location>
</feature>
<feature type="region of interest" description="Disordered" evidence="1">
    <location>
        <begin position="76"/>
        <end position="183"/>
    </location>
</feature>
<feature type="region of interest" description="Disordered" evidence="1">
    <location>
        <begin position="208"/>
        <end position="228"/>
    </location>
</feature>
<feature type="region of interest" description="Disordered" evidence="1">
    <location>
        <begin position="288"/>
        <end position="335"/>
    </location>
</feature>
<dbReference type="Proteomes" id="UP000695022">
    <property type="component" value="Unplaced"/>
</dbReference>
<feature type="compositionally biased region" description="Polar residues" evidence="1">
    <location>
        <begin position="101"/>
        <end position="114"/>
    </location>
</feature>
<evidence type="ECO:0000313" key="2">
    <source>
        <dbReference type="Proteomes" id="UP000695022"/>
    </source>
</evidence>
<evidence type="ECO:0000313" key="3">
    <source>
        <dbReference type="RefSeq" id="XP_014676864.1"/>
    </source>
</evidence>
<accession>A0ABM1EXE3</accession>
<gene>
    <name evidence="3" type="primary">LOC106816756</name>
</gene>
<dbReference type="RefSeq" id="XP_014676864.1">
    <property type="nucleotide sequence ID" value="XM_014821378.1"/>
</dbReference>
<sequence>MILTKLGTCFAEGESLRGDVADLLPAAGRATVTVFQPPLLMHRSSDPLVASDFDKPANIKPLESVNKMRAKIQTVRRLPSRRGVKPNVKNSSSMPEDLSGRSPTQQQKQQTGRPSSIAMPIDSSGLFSVPSRVKPTVATESKSKRDESRTTLFTDGEKKPLSESVDPSAAAAAPSSGINSGASIIPAKDTITSLKTVTEILNRDDVNRSSTTTSVHKPASDKAPSSSNVVTSAMLSPANAASAAVTYPPKHIPCSVQPAEVSARSKPVTDDLFTATYDDVFARVNKSKKSMPANMDKSDLPRPVPSKNMNQTSATKLKKSSTSGTSPVRDIFGDDDNEIFSSSSSALSTKPRYIQPTVLVEKGIRDRQRDVQKKMVANLPFAEDDLFVLPVEPSSISSQHPCLPPGDNVFEGDTDIFADMPASNVKRRKEERKPAKSVKATDTSLFTDNVDNIFGGASTSKKPAAKATVKSGTKSLQKVAPKNAVAAKSIFDDDVPDIFDDPLNAK</sequence>
<evidence type="ECO:0000256" key="1">
    <source>
        <dbReference type="SAM" id="MobiDB-lite"/>
    </source>
</evidence>
<organism evidence="2 3">
    <name type="scientific">Priapulus caudatus</name>
    <name type="common">Priapulid worm</name>
    <dbReference type="NCBI Taxonomy" id="37621"/>
    <lineage>
        <taxon>Eukaryota</taxon>
        <taxon>Metazoa</taxon>
        <taxon>Ecdysozoa</taxon>
        <taxon>Scalidophora</taxon>
        <taxon>Priapulida</taxon>
        <taxon>Priapulimorpha</taxon>
        <taxon>Priapulimorphida</taxon>
        <taxon>Priapulidae</taxon>
        <taxon>Priapulus</taxon>
    </lineage>
</organism>
<name>A0ABM1EXE3_PRICU</name>
<proteinExistence type="predicted"/>